<evidence type="ECO:0000256" key="8">
    <source>
        <dbReference type="SAM" id="Phobius"/>
    </source>
</evidence>
<keyword evidence="7 8" id="KW-0472">Membrane</keyword>
<accession>W0LKM2</accession>
<dbReference type="PANTHER" id="PTHR43271">
    <property type="entry name" value="BLL2771 PROTEIN"/>
    <property type="match status" value="1"/>
</dbReference>
<dbReference type="STRING" id="1441930.Z042_15730"/>
<dbReference type="PATRIC" id="fig|1441930.4.peg.3097"/>
<feature type="transmembrane region" description="Helical" evidence="8">
    <location>
        <begin position="351"/>
        <end position="373"/>
    </location>
</feature>
<keyword evidence="11" id="KW-1185">Reference proteome</keyword>
<proteinExistence type="inferred from homology"/>
<keyword evidence="6 8" id="KW-1133">Transmembrane helix</keyword>
<feature type="transmembrane region" description="Helical" evidence="8">
    <location>
        <begin position="61"/>
        <end position="78"/>
    </location>
</feature>
<comment type="similarity">
    <text evidence="2">Belongs to the major facilitator superfamily.</text>
</comment>
<evidence type="ECO:0000259" key="9">
    <source>
        <dbReference type="PROSITE" id="PS50850"/>
    </source>
</evidence>
<comment type="subcellular location">
    <subcellularLocation>
        <location evidence="1">Cell membrane</location>
        <topology evidence="1">Multi-pass membrane protein</topology>
    </subcellularLocation>
</comment>
<evidence type="ECO:0000256" key="6">
    <source>
        <dbReference type="ARBA" id="ARBA00022989"/>
    </source>
</evidence>
<dbReference type="AlphaFoldDB" id="W0LKM2"/>
<keyword evidence="4" id="KW-1003">Cell membrane</keyword>
<evidence type="ECO:0000256" key="7">
    <source>
        <dbReference type="ARBA" id="ARBA00023136"/>
    </source>
</evidence>
<feature type="transmembrane region" description="Helical" evidence="8">
    <location>
        <begin position="115"/>
        <end position="136"/>
    </location>
</feature>
<evidence type="ECO:0000313" key="11">
    <source>
        <dbReference type="Proteomes" id="UP000019030"/>
    </source>
</evidence>
<evidence type="ECO:0000256" key="2">
    <source>
        <dbReference type="ARBA" id="ARBA00008335"/>
    </source>
</evidence>
<keyword evidence="5 8" id="KW-0812">Transmembrane</keyword>
<feature type="transmembrane region" description="Helical" evidence="8">
    <location>
        <begin position="227"/>
        <end position="252"/>
    </location>
</feature>
<evidence type="ECO:0000256" key="3">
    <source>
        <dbReference type="ARBA" id="ARBA00022448"/>
    </source>
</evidence>
<feature type="transmembrane region" description="Helical" evidence="8">
    <location>
        <begin position="90"/>
        <end position="109"/>
    </location>
</feature>
<feature type="domain" description="Major facilitator superfamily (MFS) profile" evidence="9">
    <location>
        <begin position="24"/>
        <end position="405"/>
    </location>
</feature>
<name>W0LKM2_9GAMM</name>
<evidence type="ECO:0000256" key="4">
    <source>
        <dbReference type="ARBA" id="ARBA00022475"/>
    </source>
</evidence>
<dbReference type="CDD" id="cd17324">
    <property type="entry name" value="MFS_NepI_like"/>
    <property type="match status" value="1"/>
</dbReference>
<keyword evidence="3" id="KW-0813">Transport</keyword>
<evidence type="ECO:0000256" key="5">
    <source>
        <dbReference type="ARBA" id="ARBA00022692"/>
    </source>
</evidence>
<sequence>MEIGAIMHANNILKNTMLDSELSSLMISVIGVVLSVGSVYITQLIFQEISASFHVDVLDARYSFSVSCFIYAISFFIFGPLSDRVSAKSLSLFGCAGVIICLFICLYITRYNIFLLAMALLGFFAAAVPAALFSYTAKNTEAYKLPRAMGLMISASIVGIIFSRSIIGILSDHFSWRMAFSMYAALVIVSMLLIIIGLKENVTVRHNHKKLSDVYINAIKILMDRKIVLFLSLGFLLFFSYLGLSSFLTYYLKGAPFNLSSTALGWLNFVGISAVGGAFISARLAMSIDKRKILITFLCGVSVSILVIAFGSNIYIVAFGIFSFFIFVFGIQPIIMSIINQLVDISSKGTISSLYLLSCLAGGSFGTYILGLVWSSMHWLGVVLICVSVSVINIVLAINYIGKYTASSAINPIRGSK</sequence>
<gene>
    <name evidence="10" type="ORF">Z042_15730</name>
</gene>
<dbReference type="EMBL" id="CP007044">
    <property type="protein sequence ID" value="AHG22857.1"/>
    <property type="molecule type" value="Genomic_DNA"/>
</dbReference>
<dbReference type="PROSITE" id="PS50850">
    <property type="entry name" value="MFS"/>
    <property type="match status" value="1"/>
</dbReference>
<feature type="transmembrane region" description="Helical" evidence="8">
    <location>
        <begin position="148"/>
        <end position="170"/>
    </location>
</feature>
<dbReference type="PANTHER" id="PTHR43271:SF1">
    <property type="entry name" value="INNER MEMBRANE TRANSPORT PROTEIN YNFM"/>
    <property type="match status" value="1"/>
</dbReference>
<feature type="transmembrane region" description="Helical" evidence="8">
    <location>
        <begin position="379"/>
        <end position="401"/>
    </location>
</feature>
<dbReference type="Pfam" id="PF07690">
    <property type="entry name" value="MFS_1"/>
    <property type="match status" value="1"/>
</dbReference>
<dbReference type="InterPro" id="IPR020846">
    <property type="entry name" value="MFS_dom"/>
</dbReference>
<dbReference type="RefSeq" id="WP_024912551.1">
    <property type="nucleotide sequence ID" value="NZ_CP007044.2"/>
</dbReference>
<dbReference type="GO" id="GO:0005886">
    <property type="term" value="C:plasma membrane"/>
    <property type="evidence" value="ECO:0007669"/>
    <property type="project" value="UniProtKB-SubCell"/>
</dbReference>
<protein>
    <recommendedName>
        <fullName evidence="9">Major facilitator superfamily (MFS) profile domain-containing protein</fullName>
    </recommendedName>
</protein>
<feature type="transmembrane region" description="Helical" evidence="8">
    <location>
        <begin position="264"/>
        <end position="286"/>
    </location>
</feature>
<dbReference type="OrthoDB" id="63984at2"/>
<feature type="transmembrane region" description="Helical" evidence="8">
    <location>
        <begin position="22"/>
        <end position="41"/>
    </location>
</feature>
<dbReference type="Proteomes" id="UP000019030">
    <property type="component" value="Chromosome"/>
</dbReference>
<dbReference type="KEGG" id="sfo:Z042_15730"/>
<evidence type="ECO:0000313" key="10">
    <source>
        <dbReference type="EMBL" id="AHG22857.1"/>
    </source>
</evidence>
<organism evidence="10 11">
    <name type="scientific">Chania multitudinisentens RB-25</name>
    <dbReference type="NCBI Taxonomy" id="1441930"/>
    <lineage>
        <taxon>Bacteria</taxon>
        <taxon>Pseudomonadati</taxon>
        <taxon>Pseudomonadota</taxon>
        <taxon>Gammaproteobacteria</taxon>
        <taxon>Enterobacterales</taxon>
        <taxon>Yersiniaceae</taxon>
        <taxon>Chania</taxon>
    </lineage>
</organism>
<dbReference type="SUPFAM" id="SSF103473">
    <property type="entry name" value="MFS general substrate transporter"/>
    <property type="match status" value="1"/>
</dbReference>
<dbReference type="Gene3D" id="1.20.1250.20">
    <property type="entry name" value="MFS general substrate transporter like domains"/>
    <property type="match status" value="1"/>
</dbReference>
<evidence type="ECO:0000256" key="1">
    <source>
        <dbReference type="ARBA" id="ARBA00004651"/>
    </source>
</evidence>
<feature type="transmembrane region" description="Helical" evidence="8">
    <location>
        <begin position="316"/>
        <end position="339"/>
    </location>
</feature>
<dbReference type="HOGENOM" id="CLU_001265_19_3_6"/>
<reference evidence="10 11" key="1">
    <citation type="submission" date="2014-01" db="EMBL/GenBank/DDBJ databases">
        <title>Isolation of Serratia multitudinisentens RB-25 from Ex-Landfill site.</title>
        <authorList>
            <person name="Robson E.H.J."/>
        </authorList>
    </citation>
    <scope>NUCLEOTIDE SEQUENCE [LARGE SCALE GENOMIC DNA]</scope>
    <source>
        <strain evidence="10 11">RB-25</strain>
    </source>
</reference>
<reference evidence="10 11" key="2">
    <citation type="submission" date="2015-03" db="EMBL/GenBank/DDBJ databases">
        <authorList>
            <person name="Chan K.-G."/>
        </authorList>
    </citation>
    <scope>NUCLEOTIDE SEQUENCE [LARGE SCALE GENOMIC DNA]</scope>
    <source>
        <strain evidence="10 11">RB-25</strain>
    </source>
</reference>
<dbReference type="InterPro" id="IPR011701">
    <property type="entry name" value="MFS"/>
</dbReference>
<dbReference type="eggNOG" id="COG2814">
    <property type="taxonomic scope" value="Bacteria"/>
</dbReference>
<feature type="transmembrane region" description="Helical" evidence="8">
    <location>
        <begin position="176"/>
        <end position="198"/>
    </location>
</feature>
<dbReference type="InterPro" id="IPR036259">
    <property type="entry name" value="MFS_trans_sf"/>
</dbReference>
<feature type="transmembrane region" description="Helical" evidence="8">
    <location>
        <begin position="293"/>
        <end position="310"/>
    </location>
</feature>
<dbReference type="GO" id="GO:0022857">
    <property type="term" value="F:transmembrane transporter activity"/>
    <property type="evidence" value="ECO:0007669"/>
    <property type="project" value="InterPro"/>
</dbReference>